<protein>
    <submittedName>
        <fullName evidence="3">Movement protein</fullName>
    </submittedName>
</protein>
<feature type="domain" description="30K viral movement protein core" evidence="2">
    <location>
        <begin position="104"/>
        <end position="232"/>
    </location>
</feature>
<sequence>MESANSGIRLLRRSTTLPTELHRSETRISLERAISETFPAGEGTIISLSGDEPLNPEVQCMAAEFSKMTRGRINSAFSPIELNLKGKTGEASFTVSSFAQVWSGLKKIIKVADKPYMRLSKVQILYCPLFDQRKNKGEMITFSLVDERMKGSKENRVIASITAAINEMSMSEMNMSFFVPKDDIKKIKLITTVDNEPTKFGSFASLMIGFYVHSSYFPGTYEVERSKVFYIDPTSHPKTIKSGSVLRNIGKKLERASLLTEKKLDRLERAEEILTDGLLENVAERNSDIPRRNSTSLISEIKEESVEELIPHCVINLEEWSKKTYSSDIGYILDTGAPSHFIHLKGHSGKTKIGGMWVTEINSLVLDLCGEMVELNHVFVGNNVNPNLISYSQLKKQGIIDRMIDEGDTIHLMKGDLIKFVIDNTSDGRMWFMVQSASGEFIRG</sequence>
<dbReference type="Pfam" id="PF11330">
    <property type="entry name" value="30K_MP_C_Ter"/>
    <property type="match status" value="1"/>
</dbReference>
<feature type="domain" description="30K viral movement protein C-terminal" evidence="1">
    <location>
        <begin position="329"/>
        <end position="432"/>
    </location>
</feature>
<reference evidence="3" key="1">
    <citation type="journal article" date="2023" name="bioRxiv">
        <title>Expanding the repertoire of the plant infecting ophioviruses.</title>
        <authorList>
            <person name="Debat H."/>
            <person name="Garcia M.L."/>
            <person name="Bejerman N."/>
        </authorList>
    </citation>
    <scope>NUCLEOTIDE SEQUENCE</scope>
</reference>
<dbReference type="InterPro" id="IPR021479">
    <property type="entry name" value="30K_MP_C"/>
</dbReference>
<proteinExistence type="predicted"/>
<accession>A0A9N7ABG6</accession>
<evidence type="ECO:0000259" key="2">
    <source>
        <dbReference type="Pfam" id="PF17644"/>
    </source>
</evidence>
<evidence type="ECO:0000313" key="3">
    <source>
        <dbReference type="EMBL" id="DBA06968.1"/>
    </source>
</evidence>
<name>A0A9N7ABG6_9VIRU</name>
<evidence type="ECO:0000259" key="1">
    <source>
        <dbReference type="Pfam" id="PF11330"/>
    </source>
</evidence>
<dbReference type="InterPro" id="IPR041344">
    <property type="entry name" value="30K_MP_core"/>
</dbReference>
<organism evidence="3">
    <name type="scientific">Xerochrysum ophiovirus_brac</name>
    <dbReference type="NCBI Taxonomy" id="2983962"/>
    <lineage>
        <taxon>Viruses</taxon>
        <taxon>Riboviria</taxon>
        <taxon>Orthornavirae</taxon>
        <taxon>Negarnaviricota</taxon>
        <taxon>Haploviricotina</taxon>
        <taxon>Milneviricetes</taxon>
        <taxon>Naedrevirales</taxon>
        <taxon>Aspiviridae</taxon>
        <taxon>Ophiovirus</taxon>
    </lineage>
</organism>
<dbReference type="EMBL" id="BK062741">
    <property type="protein sequence ID" value="DBA06968.1"/>
    <property type="molecule type" value="Genomic_RNA"/>
</dbReference>
<dbReference type="Pfam" id="PF17644">
    <property type="entry name" value="30K_MP_core"/>
    <property type="match status" value="1"/>
</dbReference>